<evidence type="ECO:0000256" key="8">
    <source>
        <dbReference type="ARBA" id="ARBA00023012"/>
    </source>
</evidence>
<dbReference type="GO" id="GO:0000160">
    <property type="term" value="P:phosphorelay signal transduction system"/>
    <property type="evidence" value="ECO:0007669"/>
    <property type="project" value="UniProtKB-KW"/>
</dbReference>
<dbReference type="EC" id="2.7.13.3" evidence="2"/>
<keyword evidence="7" id="KW-0067">ATP-binding</keyword>
<dbReference type="GO" id="GO:0004673">
    <property type="term" value="F:protein histidine kinase activity"/>
    <property type="evidence" value="ECO:0007669"/>
    <property type="project" value="UniProtKB-EC"/>
</dbReference>
<dbReference type="Pfam" id="PF02518">
    <property type="entry name" value="HATPase_c"/>
    <property type="match status" value="1"/>
</dbReference>
<dbReference type="Gene3D" id="3.30.565.10">
    <property type="entry name" value="Histidine kinase-like ATPase, C-terminal domain"/>
    <property type="match status" value="1"/>
</dbReference>
<dbReference type="InterPro" id="IPR003594">
    <property type="entry name" value="HATPase_dom"/>
</dbReference>
<comment type="catalytic activity">
    <reaction evidence="1">
        <text>ATP + protein L-histidine = ADP + protein N-phospho-L-histidine.</text>
        <dbReference type="EC" id="2.7.13.3"/>
    </reaction>
</comment>
<evidence type="ECO:0000256" key="4">
    <source>
        <dbReference type="ARBA" id="ARBA00022679"/>
    </source>
</evidence>
<evidence type="ECO:0000256" key="3">
    <source>
        <dbReference type="ARBA" id="ARBA00022553"/>
    </source>
</evidence>
<reference evidence="10" key="1">
    <citation type="submission" date="2020-08" db="EMBL/GenBank/DDBJ databases">
        <title>Genome public.</title>
        <authorList>
            <person name="Liu C."/>
            <person name="Sun Q."/>
        </authorList>
    </citation>
    <scope>NUCLEOTIDE SEQUENCE</scope>
    <source>
        <strain evidence="10">NSJ-33</strain>
    </source>
</reference>
<gene>
    <name evidence="10" type="ORF">H8710_11570</name>
</gene>
<keyword evidence="8" id="KW-0902">Two-component regulatory system</keyword>
<dbReference type="AlphaFoldDB" id="A0A926E6X5"/>
<proteinExistence type="predicted"/>
<keyword evidence="11" id="KW-1185">Reference proteome</keyword>
<dbReference type="PANTHER" id="PTHR43065:SF10">
    <property type="entry name" value="PEROXIDE STRESS-ACTIVATED HISTIDINE KINASE MAK3"/>
    <property type="match status" value="1"/>
</dbReference>
<keyword evidence="4" id="KW-0808">Transferase</keyword>
<dbReference type="PANTHER" id="PTHR43065">
    <property type="entry name" value="SENSOR HISTIDINE KINASE"/>
    <property type="match status" value="1"/>
</dbReference>
<evidence type="ECO:0000256" key="5">
    <source>
        <dbReference type="ARBA" id="ARBA00022741"/>
    </source>
</evidence>
<evidence type="ECO:0000256" key="6">
    <source>
        <dbReference type="ARBA" id="ARBA00022777"/>
    </source>
</evidence>
<dbReference type="GO" id="GO:0005524">
    <property type="term" value="F:ATP binding"/>
    <property type="evidence" value="ECO:0007669"/>
    <property type="project" value="UniProtKB-KW"/>
</dbReference>
<keyword evidence="5" id="KW-0547">Nucleotide-binding</keyword>
<organism evidence="10 11">
    <name type="scientific">Fumia xinanensis</name>
    <dbReference type="NCBI Taxonomy" id="2763659"/>
    <lineage>
        <taxon>Bacteria</taxon>
        <taxon>Bacillati</taxon>
        <taxon>Bacillota</taxon>
        <taxon>Clostridia</taxon>
        <taxon>Eubacteriales</taxon>
        <taxon>Oscillospiraceae</taxon>
        <taxon>Fumia</taxon>
    </lineage>
</organism>
<keyword evidence="6 10" id="KW-0418">Kinase</keyword>
<dbReference type="SUPFAM" id="SSF55874">
    <property type="entry name" value="ATPase domain of HSP90 chaperone/DNA topoisomerase II/histidine kinase"/>
    <property type="match status" value="1"/>
</dbReference>
<evidence type="ECO:0000256" key="2">
    <source>
        <dbReference type="ARBA" id="ARBA00012438"/>
    </source>
</evidence>
<evidence type="ECO:0000313" key="11">
    <source>
        <dbReference type="Proteomes" id="UP000610760"/>
    </source>
</evidence>
<dbReference type="InterPro" id="IPR036890">
    <property type="entry name" value="HATPase_C_sf"/>
</dbReference>
<dbReference type="SMART" id="SM00387">
    <property type="entry name" value="HATPase_c"/>
    <property type="match status" value="1"/>
</dbReference>
<dbReference type="InterPro" id="IPR005467">
    <property type="entry name" value="His_kinase_dom"/>
</dbReference>
<dbReference type="RefSeq" id="WP_249295914.1">
    <property type="nucleotide sequence ID" value="NZ_JACRSV010000004.1"/>
</dbReference>
<dbReference type="InterPro" id="IPR004358">
    <property type="entry name" value="Sig_transdc_His_kin-like_C"/>
</dbReference>
<evidence type="ECO:0000313" key="10">
    <source>
        <dbReference type="EMBL" id="MBC8560703.1"/>
    </source>
</evidence>
<evidence type="ECO:0000256" key="1">
    <source>
        <dbReference type="ARBA" id="ARBA00000085"/>
    </source>
</evidence>
<dbReference type="PRINTS" id="PR00344">
    <property type="entry name" value="BCTRLSENSOR"/>
</dbReference>
<evidence type="ECO:0000259" key="9">
    <source>
        <dbReference type="PROSITE" id="PS50109"/>
    </source>
</evidence>
<keyword evidence="3" id="KW-0597">Phosphoprotein</keyword>
<dbReference type="EMBL" id="JACRSV010000004">
    <property type="protein sequence ID" value="MBC8560703.1"/>
    <property type="molecule type" value="Genomic_DNA"/>
</dbReference>
<sequence length="181" mass="20247">MQELSLNVLDIAQNSIRANASLVTITVLEDTPRHLLSISIEDDGCGMTEEQIKNVMDPFFTTRTTRKVGLGVPFFKMSAEATGGTFSIESEVGKGTRTTATYHTNHFDMLPLGDINATMLSLISVNPQLDFLYRREIDGKSFELDTREIRTILEGVPLNSPEVLTFLKEFLTENDSELNRK</sequence>
<name>A0A926E6X5_9FIRM</name>
<dbReference type="Proteomes" id="UP000610760">
    <property type="component" value="Unassembled WGS sequence"/>
</dbReference>
<feature type="domain" description="Histidine kinase" evidence="9">
    <location>
        <begin position="1"/>
        <end position="106"/>
    </location>
</feature>
<comment type="caution">
    <text evidence="10">The sequence shown here is derived from an EMBL/GenBank/DDBJ whole genome shotgun (WGS) entry which is preliminary data.</text>
</comment>
<protein>
    <recommendedName>
        <fullName evidence="2">histidine kinase</fullName>
        <ecNumber evidence="2">2.7.13.3</ecNumber>
    </recommendedName>
</protein>
<accession>A0A926E6X5</accession>
<evidence type="ECO:0000256" key="7">
    <source>
        <dbReference type="ARBA" id="ARBA00022840"/>
    </source>
</evidence>
<dbReference type="PROSITE" id="PS50109">
    <property type="entry name" value="HIS_KIN"/>
    <property type="match status" value="1"/>
</dbReference>